<reference evidence="2 3" key="1">
    <citation type="submission" date="2019-04" db="EMBL/GenBank/DDBJ databases">
        <authorList>
            <person name="Feng G."/>
            <person name="Zhang J."/>
            <person name="Zhu H."/>
        </authorList>
    </citation>
    <scope>NUCLEOTIDE SEQUENCE [LARGE SCALE GENOMIC DNA]</scope>
    <source>
        <strain evidence="2 3">JCM 17223</strain>
    </source>
</reference>
<organism evidence="2 3">
    <name type="scientific">Hymenobacter elongatus</name>
    <dbReference type="NCBI Taxonomy" id="877208"/>
    <lineage>
        <taxon>Bacteria</taxon>
        <taxon>Pseudomonadati</taxon>
        <taxon>Bacteroidota</taxon>
        <taxon>Cytophagia</taxon>
        <taxon>Cytophagales</taxon>
        <taxon>Hymenobacteraceae</taxon>
        <taxon>Hymenobacter</taxon>
    </lineage>
</organism>
<keyword evidence="3" id="KW-1185">Reference proteome</keyword>
<dbReference type="AlphaFoldDB" id="A0A4Z0PJZ1"/>
<dbReference type="OrthoDB" id="927019at2"/>
<feature type="chain" id="PRO_5021297585" evidence="1">
    <location>
        <begin position="23"/>
        <end position="805"/>
    </location>
</feature>
<protein>
    <submittedName>
        <fullName evidence="2">T9SS type A sorting domain-containing protein</fullName>
    </submittedName>
</protein>
<gene>
    <name evidence="2" type="ORF">E5J99_13170</name>
</gene>
<dbReference type="RefSeq" id="WP_135498273.1">
    <property type="nucleotide sequence ID" value="NZ_SRLD01000024.1"/>
</dbReference>
<comment type="caution">
    <text evidence="2">The sequence shown here is derived from an EMBL/GenBank/DDBJ whole genome shotgun (WGS) entry which is preliminary data.</text>
</comment>
<proteinExistence type="predicted"/>
<sequence length="805" mass="85195">MKTPCTTFILALLGLCCSPAAAQYQFKNQPDATSAGLGAYTQSFDALAGTNTHFYSNSTLSGIYARFTLAPYGNAEFESYQRLSTPAKLAPDDGKEGIATASTVDADGTPHGAAWYHFGTSGSTERALGGIASTNITPGVGYIGIRLKNSSSVPIKNLEIKYAMEQWYNSSNTQEATMRVHYQRSTTAITQLASGTWTPIADLDVAAPSTSTAITPRDGNAATNRRVMQAKLLGGNGMVLAPGEEIMVRWSYVFNSSSNGNGLSIDDVTITPETNVFYSDASGNLNDRNRWGINTNGTGTKPQNFAVANTTFYVRGTDSLASRVPDAWSISGANSKLVIGTASEPTVLYVGANDNITATIDVTSGSRLRIAKPSNSFTLGTLGLKSVVEYLNASAATMQLVNAGSYGILKLNNIGPKTLAGPVLVTSDVAFTSAGLSTLALAAHNLTILKNGRIRTLSGTAFFVTNGKGGLRQTVTSTGAEVTFPVAVSAADTDYTPVVLSQTAANSEDTYKVRVVNDVYRSYDANENGAVPVTEGVVKKTWFVSEEVPGNSDITLQAFWNPKDEGTGFDETNAFIDHYTTGASWDRVKETPGTTTANNRKGAKRGGVKRFSPFGVASRGGGVLPVELTAFAARRAAATVVCAWATASETNSAYFLVERSTNARDFAEIGRLASAGTSSQRHSYSFTDAQPPAGHTYYRLRQVDADGTTAFSPVVAVSGGSQQAEFSVTPNPGAGPYELWTNFRETTQLRGVVLNALGQQVVQFNKPIAAGAARTRFTLDSQPAGVYMVRLLTANGPVVVRVIKQ</sequence>
<dbReference type="InterPro" id="IPR013783">
    <property type="entry name" value="Ig-like_fold"/>
</dbReference>
<evidence type="ECO:0000313" key="3">
    <source>
        <dbReference type="Proteomes" id="UP000297739"/>
    </source>
</evidence>
<dbReference type="Gene3D" id="2.60.40.10">
    <property type="entry name" value="Immunoglobulins"/>
    <property type="match status" value="1"/>
</dbReference>
<name>A0A4Z0PJZ1_9BACT</name>
<keyword evidence="1" id="KW-0732">Signal</keyword>
<dbReference type="InterPro" id="IPR026444">
    <property type="entry name" value="Secre_tail"/>
</dbReference>
<evidence type="ECO:0000256" key="1">
    <source>
        <dbReference type="SAM" id="SignalP"/>
    </source>
</evidence>
<dbReference type="NCBIfam" id="TIGR04183">
    <property type="entry name" value="Por_Secre_tail"/>
    <property type="match status" value="1"/>
</dbReference>
<dbReference type="EMBL" id="SRLD01000024">
    <property type="protein sequence ID" value="TGE15320.1"/>
    <property type="molecule type" value="Genomic_DNA"/>
</dbReference>
<dbReference type="Proteomes" id="UP000297739">
    <property type="component" value="Unassembled WGS sequence"/>
</dbReference>
<feature type="signal peptide" evidence="1">
    <location>
        <begin position="1"/>
        <end position="22"/>
    </location>
</feature>
<accession>A0A4Z0PJZ1</accession>
<evidence type="ECO:0000313" key="2">
    <source>
        <dbReference type="EMBL" id="TGE15320.1"/>
    </source>
</evidence>